<name>A0A433T7I2_ELYCH</name>
<organism evidence="1 2">
    <name type="scientific">Elysia chlorotica</name>
    <name type="common">Eastern emerald elysia</name>
    <name type="synonym">Sea slug</name>
    <dbReference type="NCBI Taxonomy" id="188477"/>
    <lineage>
        <taxon>Eukaryota</taxon>
        <taxon>Metazoa</taxon>
        <taxon>Spiralia</taxon>
        <taxon>Lophotrochozoa</taxon>
        <taxon>Mollusca</taxon>
        <taxon>Gastropoda</taxon>
        <taxon>Heterobranchia</taxon>
        <taxon>Euthyneura</taxon>
        <taxon>Panpulmonata</taxon>
        <taxon>Sacoglossa</taxon>
        <taxon>Placobranchoidea</taxon>
        <taxon>Plakobranchidae</taxon>
        <taxon>Elysia</taxon>
    </lineage>
</organism>
<dbReference type="OrthoDB" id="533331at2759"/>
<sequence length="250" mass="28368">MAANTCQPVVVPGHYNPMFKVDVNVHCPLREALASEADFKVDLLAHSLQLDTFCKQEQFQQALGKVDYHGKTGTSFQNKANLSFCNLQQTLTKYRGVMHEDTYEREPCFAQLFPNVVEYSKTGSTFKRPGTTPIDNYLKQLSHLNHVLTLARQIHEDIRYGEKPKYLAHQVAVLFQAIQAIPSGSELLARHKTNIEENFKMLKSTIADLHEFENSLPQEVEEWLLELTDSISGVVHSMPTQLSQELRPVA</sequence>
<evidence type="ECO:0000313" key="1">
    <source>
        <dbReference type="EMBL" id="RUS77526.1"/>
    </source>
</evidence>
<proteinExistence type="predicted"/>
<dbReference type="EMBL" id="RQTK01000574">
    <property type="protein sequence ID" value="RUS77526.1"/>
    <property type="molecule type" value="Genomic_DNA"/>
</dbReference>
<reference evidence="1 2" key="1">
    <citation type="submission" date="2019-01" db="EMBL/GenBank/DDBJ databases">
        <title>A draft genome assembly of the solar-powered sea slug Elysia chlorotica.</title>
        <authorList>
            <person name="Cai H."/>
            <person name="Li Q."/>
            <person name="Fang X."/>
            <person name="Li J."/>
            <person name="Curtis N.E."/>
            <person name="Altenburger A."/>
            <person name="Shibata T."/>
            <person name="Feng M."/>
            <person name="Maeda T."/>
            <person name="Schwartz J.A."/>
            <person name="Shigenobu S."/>
            <person name="Lundholm N."/>
            <person name="Nishiyama T."/>
            <person name="Yang H."/>
            <person name="Hasebe M."/>
            <person name="Li S."/>
            <person name="Pierce S.K."/>
            <person name="Wang J."/>
        </authorList>
    </citation>
    <scope>NUCLEOTIDE SEQUENCE [LARGE SCALE GENOMIC DNA]</scope>
    <source>
        <strain evidence="1">EC2010</strain>
        <tissue evidence="1">Whole organism of an adult</tissue>
    </source>
</reference>
<evidence type="ECO:0000313" key="2">
    <source>
        <dbReference type="Proteomes" id="UP000271974"/>
    </source>
</evidence>
<keyword evidence="2" id="KW-1185">Reference proteome</keyword>
<comment type="caution">
    <text evidence="1">The sequence shown here is derived from an EMBL/GenBank/DDBJ whole genome shotgun (WGS) entry which is preliminary data.</text>
</comment>
<accession>A0A433T7I2</accession>
<dbReference type="STRING" id="188477.A0A433T7I2"/>
<feature type="non-terminal residue" evidence="1">
    <location>
        <position position="250"/>
    </location>
</feature>
<protein>
    <submittedName>
        <fullName evidence="1">Uncharacterized protein</fullName>
    </submittedName>
</protein>
<dbReference type="Proteomes" id="UP000271974">
    <property type="component" value="Unassembled WGS sequence"/>
</dbReference>
<gene>
    <name evidence="1" type="ORF">EGW08_014710</name>
</gene>
<dbReference type="AlphaFoldDB" id="A0A433T7I2"/>